<evidence type="ECO:0000313" key="5">
    <source>
        <dbReference type="EMBL" id="MBM6400915.1"/>
    </source>
</evidence>
<evidence type="ECO:0000259" key="4">
    <source>
        <dbReference type="PROSITE" id="PS51186"/>
    </source>
</evidence>
<feature type="domain" description="N-acetyltransferase" evidence="4">
    <location>
        <begin position="18"/>
        <end position="185"/>
    </location>
</feature>
<reference evidence="5" key="1">
    <citation type="submission" date="2021-02" db="EMBL/GenBank/DDBJ databases">
        <title>Phycicoccus sp. MQZ13P-5T, whole genome shotgun sequence.</title>
        <authorList>
            <person name="Tuo L."/>
        </authorList>
    </citation>
    <scope>NUCLEOTIDE SEQUENCE</scope>
    <source>
        <strain evidence="5">MQZ13P-5</strain>
    </source>
</reference>
<dbReference type="EMBL" id="JAFDVD010000012">
    <property type="protein sequence ID" value="MBM6400915.1"/>
    <property type="molecule type" value="Genomic_DNA"/>
</dbReference>
<protein>
    <submittedName>
        <fullName evidence="5">GNAT family N-acetyltransferase</fullName>
    </submittedName>
</protein>
<comment type="similarity">
    <text evidence="3">Belongs to the acetyltransferase family. RimJ subfamily.</text>
</comment>
<keyword evidence="6" id="KW-1185">Reference proteome</keyword>
<dbReference type="PANTHER" id="PTHR43792">
    <property type="entry name" value="GNAT FAMILY, PUTATIVE (AFU_ORTHOLOGUE AFUA_3G00765)-RELATED-RELATED"/>
    <property type="match status" value="1"/>
</dbReference>
<gene>
    <name evidence="5" type="ORF">JQN70_11000</name>
</gene>
<proteinExistence type="inferred from homology"/>
<accession>A0ABS2CMB7</accession>
<dbReference type="InterPro" id="IPR051531">
    <property type="entry name" value="N-acetyltransferase"/>
</dbReference>
<keyword evidence="1" id="KW-0808">Transferase</keyword>
<dbReference type="Gene3D" id="3.40.630.30">
    <property type="match status" value="2"/>
</dbReference>
<keyword evidence="2" id="KW-0012">Acyltransferase</keyword>
<dbReference type="InterPro" id="IPR000182">
    <property type="entry name" value="GNAT_dom"/>
</dbReference>
<feature type="domain" description="N-acetyltransferase" evidence="4">
    <location>
        <begin position="209"/>
        <end position="379"/>
    </location>
</feature>
<sequence length="379" mass="41290">MTDATFPGCVPELTDGHVRLRAHRPDDLERIVEQSGDPDSKRWTLVPRPYGEEQGREFLALIEAAWNDPGGHRYWAITDAEDADGRYAGTIDLRPSAAAGVAEVGFGLHPDARGRGLMAGALRLLAQHWFEQGGQRLHWRALRGNFASWRVAWACGFTHHGTLPGSHPDPDGGPAADTWMASLGADDVLEARTPWPEPLVLRTEEAGGLVLRPWLDEDVDALEPRDQPAHHMPARGVLEPDTFPEWLMTRREKMALGTTLSWCVADAATGRALGEALVFVHEGTLDDDTAELGYQVVPSARGRGVATAAARLVAEHALAPREDGGLGLRRLVAQTAEDNTGSNKVLDALGFDLWGRESAADVLPGGREVAALHWERLRR</sequence>
<dbReference type="InterPro" id="IPR016181">
    <property type="entry name" value="Acyl_CoA_acyltransferase"/>
</dbReference>
<organism evidence="5 6">
    <name type="scientific">Phycicoccus sonneratiae</name>
    <dbReference type="NCBI Taxonomy" id="2807628"/>
    <lineage>
        <taxon>Bacteria</taxon>
        <taxon>Bacillati</taxon>
        <taxon>Actinomycetota</taxon>
        <taxon>Actinomycetes</taxon>
        <taxon>Micrococcales</taxon>
        <taxon>Intrasporangiaceae</taxon>
        <taxon>Phycicoccus</taxon>
    </lineage>
</organism>
<dbReference type="RefSeq" id="WP_204131386.1">
    <property type="nucleotide sequence ID" value="NZ_JAFDVD010000012.1"/>
</dbReference>
<name>A0ABS2CMB7_9MICO</name>
<evidence type="ECO:0000313" key="6">
    <source>
        <dbReference type="Proteomes" id="UP001430172"/>
    </source>
</evidence>
<comment type="caution">
    <text evidence="5">The sequence shown here is derived from an EMBL/GenBank/DDBJ whole genome shotgun (WGS) entry which is preliminary data.</text>
</comment>
<dbReference type="Proteomes" id="UP001430172">
    <property type="component" value="Unassembled WGS sequence"/>
</dbReference>
<evidence type="ECO:0000256" key="3">
    <source>
        <dbReference type="ARBA" id="ARBA00038502"/>
    </source>
</evidence>
<dbReference type="PROSITE" id="PS51186">
    <property type="entry name" value="GNAT"/>
    <property type="match status" value="2"/>
</dbReference>
<dbReference type="PANTHER" id="PTHR43792:SF8">
    <property type="entry name" value="[RIBOSOMAL PROTEIN US5]-ALANINE N-ACETYLTRANSFERASE"/>
    <property type="match status" value="1"/>
</dbReference>
<evidence type="ECO:0000256" key="1">
    <source>
        <dbReference type="ARBA" id="ARBA00022679"/>
    </source>
</evidence>
<evidence type="ECO:0000256" key="2">
    <source>
        <dbReference type="ARBA" id="ARBA00023315"/>
    </source>
</evidence>
<dbReference type="SUPFAM" id="SSF55729">
    <property type="entry name" value="Acyl-CoA N-acyltransferases (Nat)"/>
    <property type="match status" value="2"/>
</dbReference>
<dbReference type="Pfam" id="PF13302">
    <property type="entry name" value="Acetyltransf_3"/>
    <property type="match status" value="2"/>
</dbReference>